<evidence type="ECO:0000256" key="2">
    <source>
        <dbReference type="ARBA" id="ARBA00012962"/>
    </source>
</evidence>
<comment type="catalytic activity">
    <reaction evidence="7 8">
        <text>shikimate + NADP(+) = 3-dehydroshikimate + NADPH + H(+)</text>
        <dbReference type="Rhea" id="RHEA:17737"/>
        <dbReference type="ChEBI" id="CHEBI:15378"/>
        <dbReference type="ChEBI" id="CHEBI:16630"/>
        <dbReference type="ChEBI" id="CHEBI:36208"/>
        <dbReference type="ChEBI" id="CHEBI:57783"/>
        <dbReference type="ChEBI" id="CHEBI:58349"/>
        <dbReference type="EC" id="1.1.1.25"/>
    </reaction>
</comment>
<dbReference type="EC" id="1.1.1.25" evidence="2 8"/>
<dbReference type="GO" id="GO:0005829">
    <property type="term" value="C:cytosol"/>
    <property type="evidence" value="ECO:0007669"/>
    <property type="project" value="TreeGrafter"/>
</dbReference>
<dbReference type="GO" id="GO:0050661">
    <property type="term" value="F:NADP binding"/>
    <property type="evidence" value="ECO:0007669"/>
    <property type="project" value="InterPro"/>
</dbReference>
<evidence type="ECO:0000256" key="1">
    <source>
        <dbReference type="ARBA" id="ARBA00004871"/>
    </source>
</evidence>
<evidence type="ECO:0000259" key="10">
    <source>
        <dbReference type="Pfam" id="PF08501"/>
    </source>
</evidence>
<dbReference type="Pfam" id="PF08501">
    <property type="entry name" value="Shikimate_dh_N"/>
    <property type="match status" value="1"/>
</dbReference>
<dbReference type="InterPro" id="IPR011342">
    <property type="entry name" value="Shikimate_DH"/>
</dbReference>
<comment type="function">
    <text evidence="8">Involved in the biosynthesis of the chorismate, which leads to the biosynthesis of aromatic amino acids. Catalyzes the reversible NADPH linked reduction of 3-dehydroshikimate (DHSA) to yield shikimate (SA).</text>
</comment>
<dbReference type="Gene3D" id="3.40.50.10860">
    <property type="entry name" value="Leucine Dehydrogenase, chain A, domain 1"/>
    <property type="match status" value="1"/>
</dbReference>
<dbReference type="EMBL" id="JACHIG010000001">
    <property type="protein sequence ID" value="MBB5031311.1"/>
    <property type="molecule type" value="Genomic_DNA"/>
</dbReference>
<dbReference type="GO" id="GO:0008652">
    <property type="term" value="P:amino acid biosynthetic process"/>
    <property type="evidence" value="ECO:0007669"/>
    <property type="project" value="UniProtKB-KW"/>
</dbReference>
<feature type="binding site" evidence="8">
    <location>
        <position position="113"/>
    </location>
    <ligand>
        <name>shikimate</name>
        <dbReference type="ChEBI" id="CHEBI:36208"/>
    </ligand>
</feature>
<evidence type="ECO:0000256" key="7">
    <source>
        <dbReference type="ARBA" id="ARBA00049442"/>
    </source>
</evidence>
<dbReference type="SUPFAM" id="SSF53223">
    <property type="entry name" value="Aminoacid dehydrogenase-like, N-terminal domain"/>
    <property type="match status" value="1"/>
</dbReference>
<keyword evidence="6 8" id="KW-0057">Aromatic amino acid biosynthesis</keyword>
<comment type="caution">
    <text evidence="8">Lacks conserved residue(s) required for the propagation of feature annotation.</text>
</comment>
<dbReference type="GO" id="GO:0019632">
    <property type="term" value="P:shikimate metabolic process"/>
    <property type="evidence" value="ECO:0007669"/>
    <property type="project" value="InterPro"/>
</dbReference>
<dbReference type="RefSeq" id="WP_184338241.1">
    <property type="nucleotide sequence ID" value="NZ_JACHIG010000001.1"/>
</dbReference>
<dbReference type="Proteomes" id="UP000590740">
    <property type="component" value="Unassembled WGS sequence"/>
</dbReference>
<dbReference type="NCBIfam" id="TIGR00507">
    <property type="entry name" value="aroE"/>
    <property type="match status" value="1"/>
</dbReference>
<feature type="binding site" evidence="8">
    <location>
        <position position="237"/>
    </location>
    <ligand>
        <name>shikimate</name>
        <dbReference type="ChEBI" id="CHEBI:36208"/>
    </ligand>
</feature>
<dbReference type="InterPro" id="IPR041121">
    <property type="entry name" value="SDH_C"/>
</dbReference>
<dbReference type="HAMAP" id="MF_00222">
    <property type="entry name" value="Shikimate_DH_AroE"/>
    <property type="match status" value="1"/>
</dbReference>
<comment type="pathway">
    <text evidence="1 8">Metabolic intermediate biosynthesis; chorismate biosynthesis; chorismate from D-erythrose 4-phosphate and phosphoenolpyruvate: step 4/7.</text>
</comment>
<dbReference type="GO" id="GO:0009423">
    <property type="term" value="P:chorismate biosynthetic process"/>
    <property type="evidence" value="ECO:0007669"/>
    <property type="project" value="UniProtKB-UniRule"/>
</dbReference>
<accession>A0A7W8DIZ2</accession>
<dbReference type="AlphaFoldDB" id="A0A7W8DIZ2"/>
<dbReference type="PANTHER" id="PTHR21089">
    <property type="entry name" value="SHIKIMATE DEHYDROGENASE"/>
    <property type="match status" value="1"/>
</dbReference>
<evidence type="ECO:0000256" key="8">
    <source>
        <dbReference type="HAMAP-Rule" id="MF_00222"/>
    </source>
</evidence>
<dbReference type="InterPro" id="IPR046346">
    <property type="entry name" value="Aminoacid_DH-like_N_sf"/>
</dbReference>
<evidence type="ECO:0000256" key="3">
    <source>
        <dbReference type="ARBA" id="ARBA00022605"/>
    </source>
</evidence>
<dbReference type="InterPro" id="IPR006151">
    <property type="entry name" value="Shikm_DH/Glu-tRNA_Rdtase"/>
</dbReference>
<keyword evidence="5 8" id="KW-0560">Oxidoreductase</keyword>
<comment type="subunit">
    <text evidence="8">Homodimer.</text>
</comment>
<comment type="similarity">
    <text evidence="8">Belongs to the shikimate dehydrogenase family.</text>
</comment>
<keyword evidence="13" id="KW-1185">Reference proteome</keyword>
<feature type="domain" description="SDH C-terminal" evidence="11">
    <location>
        <begin position="259"/>
        <end position="286"/>
    </location>
</feature>
<evidence type="ECO:0000313" key="13">
    <source>
        <dbReference type="Proteomes" id="UP000590740"/>
    </source>
</evidence>
<dbReference type="InterPro" id="IPR013708">
    <property type="entry name" value="Shikimate_DH-bd_N"/>
</dbReference>
<sequence length="294" mass="31201">MNWNAVAGRYTPPARLAVIGDPIGHSRSPQMHNPALQACGIDAQYIRVQVPVGSVAQAFRQFADCGFLGVNITIPHKFEALDAVDVLDPLARQLGAVNTLAIRDGKLHGYNSDGPGFLRSVKEALGADIQDLRVLIIGAGGGAGRAVAVQSALSGCRQLTLVNRSQAKAEAVAAEIFQLGTKAETAVLPWQNDVLRTAMTKTDLIVNATSLGMKPGDDKLMPADALLSSHLVFDMVYRADGETPLLADARRAGARTVDGLSLLLHQGAISFEHWFGRPAPLEVMRQGLQNAGKA</sequence>
<dbReference type="SUPFAM" id="SSF51735">
    <property type="entry name" value="NAD(P)-binding Rossmann-fold domains"/>
    <property type="match status" value="1"/>
</dbReference>
<evidence type="ECO:0000259" key="11">
    <source>
        <dbReference type="Pfam" id="PF18317"/>
    </source>
</evidence>
<evidence type="ECO:0000256" key="4">
    <source>
        <dbReference type="ARBA" id="ARBA00022857"/>
    </source>
</evidence>
<dbReference type="CDD" id="cd01065">
    <property type="entry name" value="NAD_bind_Shikimate_DH"/>
    <property type="match status" value="1"/>
</dbReference>
<name>A0A7W8DIZ2_9BACT</name>
<feature type="binding site" evidence="8">
    <location>
        <position position="98"/>
    </location>
    <ligand>
        <name>shikimate</name>
        <dbReference type="ChEBI" id="CHEBI:36208"/>
    </ligand>
</feature>
<feature type="binding site" evidence="8">
    <location>
        <position position="235"/>
    </location>
    <ligand>
        <name>NADP(+)</name>
        <dbReference type="ChEBI" id="CHEBI:58349"/>
    </ligand>
</feature>
<dbReference type="GO" id="GO:0009073">
    <property type="term" value="P:aromatic amino acid family biosynthetic process"/>
    <property type="evidence" value="ECO:0007669"/>
    <property type="project" value="UniProtKB-KW"/>
</dbReference>
<dbReference type="InterPro" id="IPR036291">
    <property type="entry name" value="NAD(P)-bd_dom_sf"/>
</dbReference>
<dbReference type="PANTHER" id="PTHR21089:SF1">
    <property type="entry name" value="BIFUNCTIONAL 3-DEHYDROQUINATE DEHYDRATASE_SHIKIMATE DEHYDROGENASE, CHLOROPLASTIC"/>
    <property type="match status" value="1"/>
</dbReference>
<dbReference type="GO" id="GO:0004764">
    <property type="term" value="F:shikimate 3-dehydrogenase (NADP+) activity"/>
    <property type="evidence" value="ECO:0007669"/>
    <property type="project" value="UniProtKB-UniRule"/>
</dbReference>
<comment type="caution">
    <text evidence="12">The sequence shown here is derived from an EMBL/GenBank/DDBJ whole genome shotgun (WGS) entry which is preliminary data.</text>
</comment>
<evidence type="ECO:0000313" key="12">
    <source>
        <dbReference type="EMBL" id="MBB5031311.1"/>
    </source>
</evidence>
<reference evidence="12 13" key="1">
    <citation type="submission" date="2020-08" db="EMBL/GenBank/DDBJ databases">
        <title>Genomic Encyclopedia of Type Strains, Phase IV (KMG-IV): sequencing the most valuable type-strain genomes for metagenomic binning, comparative biology and taxonomic classification.</title>
        <authorList>
            <person name="Goeker M."/>
        </authorList>
    </citation>
    <scope>NUCLEOTIDE SEQUENCE [LARGE SCALE GENOMIC DNA]</scope>
    <source>
        <strain evidence="12 13">DSM 12252</strain>
    </source>
</reference>
<feature type="binding site" evidence="8">
    <location>
        <position position="266"/>
    </location>
    <ligand>
        <name>shikimate</name>
        <dbReference type="ChEBI" id="CHEBI:36208"/>
    </ligand>
</feature>
<evidence type="ECO:0000256" key="5">
    <source>
        <dbReference type="ARBA" id="ARBA00023002"/>
    </source>
</evidence>
<organism evidence="12 13">
    <name type="scientific">Prosthecobacter vanneervenii</name>
    <dbReference type="NCBI Taxonomy" id="48466"/>
    <lineage>
        <taxon>Bacteria</taxon>
        <taxon>Pseudomonadati</taxon>
        <taxon>Verrucomicrobiota</taxon>
        <taxon>Verrucomicrobiia</taxon>
        <taxon>Verrucomicrobiales</taxon>
        <taxon>Verrucomicrobiaceae</taxon>
        <taxon>Prosthecobacter</taxon>
    </lineage>
</organism>
<keyword evidence="4 8" id="KW-0521">NADP</keyword>
<feature type="binding site" evidence="8">
    <location>
        <begin position="26"/>
        <end position="28"/>
    </location>
    <ligand>
        <name>shikimate</name>
        <dbReference type="ChEBI" id="CHEBI:36208"/>
    </ligand>
</feature>
<dbReference type="Gene3D" id="3.40.50.720">
    <property type="entry name" value="NAD(P)-binding Rossmann-like Domain"/>
    <property type="match status" value="1"/>
</dbReference>
<gene>
    <name evidence="8" type="primary">aroE</name>
    <name evidence="12" type="ORF">HNQ65_000865</name>
</gene>
<dbReference type="Pfam" id="PF18317">
    <property type="entry name" value="SDH_C"/>
    <property type="match status" value="1"/>
</dbReference>
<evidence type="ECO:0000259" key="9">
    <source>
        <dbReference type="Pfam" id="PF01488"/>
    </source>
</evidence>
<feature type="binding site" evidence="8">
    <location>
        <position position="259"/>
    </location>
    <ligand>
        <name>NADP(+)</name>
        <dbReference type="ChEBI" id="CHEBI:58349"/>
    </ligand>
</feature>
<dbReference type="Pfam" id="PF01488">
    <property type="entry name" value="Shikimate_DH"/>
    <property type="match status" value="1"/>
</dbReference>
<dbReference type="UniPathway" id="UPA00053">
    <property type="reaction ID" value="UER00087"/>
</dbReference>
<feature type="active site" description="Proton acceptor" evidence="8">
    <location>
        <position position="77"/>
    </location>
</feature>
<feature type="domain" description="Shikimate dehydrogenase substrate binding N-terminal" evidence="10">
    <location>
        <begin position="18"/>
        <end position="100"/>
    </location>
</feature>
<proteinExistence type="inferred from homology"/>
<feature type="domain" description="Quinate/shikimate 5-dehydrogenase/glutamyl-tRNA reductase" evidence="9">
    <location>
        <begin position="125"/>
        <end position="210"/>
    </location>
</feature>
<protein>
    <recommendedName>
        <fullName evidence="2 8">Shikimate dehydrogenase (NADP(+))</fullName>
        <shortName evidence="8">SDH</shortName>
        <ecNumber evidence="2 8">1.1.1.25</ecNumber>
    </recommendedName>
</protein>
<dbReference type="InterPro" id="IPR022893">
    <property type="entry name" value="Shikimate_DH_fam"/>
</dbReference>
<keyword evidence="3 8" id="KW-0028">Amino-acid biosynthesis</keyword>
<feature type="binding site" evidence="8">
    <location>
        <position position="73"/>
    </location>
    <ligand>
        <name>shikimate</name>
        <dbReference type="ChEBI" id="CHEBI:36208"/>
    </ligand>
</feature>
<evidence type="ECO:0000256" key="6">
    <source>
        <dbReference type="ARBA" id="ARBA00023141"/>
    </source>
</evidence>